<reference evidence="3 4" key="1">
    <citation type="journal article" date="2018" name="Sci. Rep.">
        <title>Genomic signatures of local adaptation to the degree of environmental predictability in rotifers.</title>
        <authorList>
            <person name="Franch-Gras L."/>
            <person name="Hahn C."/>
            <person name="Garcia-Roger E.M."/>
            <person name="Carmona M.J."/>
            <person name="Serra M."/>
            <person name="Gomez A."/>
        </authorList>
    </citation>
    <scope>NUCLEOTIDE SEQUENCE [LARGE SCALE GENOMIC DNA]</scope>
    <source>
        <strain evidence="3">HYR1</strain>
    </source>
</reference>
<dbReference type="Proteomes" id="UP000276133">
    <property type="component" value="Unassembled WGS sequence"/>
</dbReference>
<comment type="caution">
    <text evidence="3">The sequence shown here is derived from an EMBL/GenBank/DDBJ whole genome shotgun (WGS) entry which is preliminary data.</text>
</comment>
<feature type="region of interest" description="Disordered" evidence="1">
    <location>
        <begin position="1"/>
        <end position="21"/>
    </location>
</feature>
<keyword evidence="2" id="KW-0812">Transmembrane</keyword>
<keyword evidence="2" id="KW-1133">Transmembrane helix</keyword>
<evidence type="ECO:0000313" key="3">
    <source>
        <dbReference type="EMBL" id="RNA03408.1"/>
    </source>
</evidence>
<dbReference type="EMBL" id="REGN01008515">
    <property type="protein sequence ID" value="RNA03408.1"/>
    <property type="molecule type" value="Genomic_DNA"/>
</dbReference>
<sequence>MPFHDYTRKNANPNDSKRRPENFENIQNERLLNQNAQKFINPLPPINQPFVQQAGNVQRAASLNQPNPSVQYRFVNPPIQQQPLIMVPPIKPKPDTRNVFVATDDVQTSNKGIQIEKDLVKMVSKSINTDLKLDQVRAKNDKPKVNFINEGFRTYYDDQADVLGVMCFLCWANCCQGCNNICRGCRNNISCPVYCWILFIIPIFFIFLAGIIVAVLYGISVNVLRCAILECT</sequence>
<dbReference type="OrthoDB" id="10505706at2759"/>
<keyword evidence="4" id="KW-1185">Reference proteome</keyword>
<keyword evidence="2" id="KW-0472">Membrane</keyword>
<proteinExistence type="predicted"/>
<evidence type="ECO:0000256" key="1">
    <source>
        <dbReference type="SAM" id="MobiDB-lite"/>
    </source>
</evidence>
<feature type="transmembrane region" description="Helical" evidence="2">
    <location>
        <begin position="196"/>
        <end position="219"/>
    </location>
</feature>
<evidence type="ECO:0000313" key="4">
    <source>
        <dbReference type="Proteomes" id="UP000276133"/>
    </source>
</evidence>
<organism evidence="3 4">
    <name type="scientific">Brachionus plicatilis</name>
    <name type="common">Marine rotifer</name>
    <name type="synonym">Brachionus muelleri</name>
    <dbReference type="NCBI Taxonomy" id="10195"/>
    <lineage>
        <taxon>Eukaryota</taxon>
        <taxon>Metazoa</taxon>
        <taxon>Spiralia</taxon>
        <taxon>Gnathifera</taxon>
        <taxon>Rotifera</taxon>
        <taxon>Eurotatoria</taxon>
        <taxon>Monogononta</taxon>
        <taxon>Pseudotrocha</taxon>
        <taxon>Ploima</taxon>
        <taxon>Brachionidae</taxon>
        <taxon>Brachionus</taxon>
    </lineage>
</organism>
<accession>A0A3M7PXK3</accession>
<evidence type="ECO:0000256" key="2">
    <source>
        <dbReference type="SAM" id="Phobius"/>
    </source>
</evidence>
<dbReference type="AlphaFoldDB" id="A0A3M7PXK3"/>
<protein>
    <submittedName>
        <fullName evidence="3">Uncharacterized protein</fullName>
    </submittedName>
</protein>
<name>A0A3M7PXK3_BRAPC</name>
<gene>
    <name evidence="3" type="ORF">BpHYR1_044271</name>
</gene>